<keyword evidence="1" id="KW-1133">Transmembrane helix</keyword>
<sequence>MAESFVGIEIAVIVVTASIVLAGILVGIGRAIGNKKVEHFGLEELIQSVINAAIIGSFAAIVELVGVVSSSVVVGQCANGNVVNQLSCTLDGVNTSLFALFQQVVQTLNILGYYQTMSLDFGAFGLSPFANLASVSNILSLQLVSLNAIMIIGQLNSQIAVFIGQNALGLLFPLGLVLRTLFATRKLGGFLIGLAIGLFIFYPTFILIFPSPIATINGSIDTMKNFTNNSYYATVPIIDLNNNYVLASKLDVMSGRCSFVRSPFYINGTMQNFSSTVVNGSLVNITLAENGSSCDLLLYSQQNQTQNLSVDLSGDLTLISQSNNNAIAKSILYNVLAPIFSLIITIVFVKELAGILGSEIGIKSFTSI</sequence>
<feature type="transmembrane region" description="Helical" evidence="1">
    <location>
        <begin position="331"/>
        <end position="349"/>
    </location>
</feature>
<dbReference type="Proteomes" id="UP000789941">
    <property type="component" value="Unassembled WGS sequence"/>
</dbReference>
<reference evidence="2 3" key="1">
    <citation type="submission" date="2019-08" db="EMBL/GenBank/DDBJ databases">
        <authorList>
            <person name="Vazquez-Campos X."/>
        </authorList>
    </citation>
    <scope>NUCLEOTIDE SEQUENCE [LARGE SCALE GENOMIC DNA]</scope>
    <source>
        <strain evidence="2">LFW-283_2</strain>
    </source>
</reference>
<evidence type="ECO:0000256" key="1">
    <source>
        <dbReference type="SAM" id="Phobius"/>
    </source>
</evidence>
<feature type="transmembrane region" description="Helical" evidence="1">
    <location>
        <begin position="190"/>
        <end position="209"/>
    </location>
</feature>
<organism evidence="2 3">
    <name type="scientific">Candidatus Bilamarchaeum dharawalense</name>
    <dbReference type="NCBI Taxonomy" id="2885759"/>
    <lineage>
        <taxon>Archaea</taxon>
        <taxon>Candidatus Micrarchaeota</taxon>
        <taxon>Candidatus Micrarchaeia</taxon>
        <taxon>Candidatus Anstonellales</taxon>
        <taxon>Candidatus Bilamarchaeaceae</taxon>
        <taxon>Candidatus Bilamarchaeum</taxon>
    </lineage>
</organism>
<name>A0A5E4LWN9_9ARCH</name>
<keyword evidence="1" id="KW-0472">Membrane</keyword>
<protein>
    <submittedName>
        <fullName evidence="2">Uncharacterized protein</fullName>
    </submittedName>
</protein>
<evidence type="ECO:0000313" key="2">
    <source>
        <dbReference type="EMBL" id="VVC04276.1"/>
    </source>
</evidence>
<dbReference type="EMBL" id="CABMJJ010000009">
    <property type="protein sequence ID" value="VVC04276.1"/>
    <property type="molecule type" value="Genomic_DNA"/>
</dbReference>
<feature type="transmembrane region" description="Helical" evidence="1">
    <location>
        <begin position="159"/>
        <end position="178"/>
    </location>
</feature>
<accession>A0A5E4LWN9</accession>
<evidence type="ECO:0000313" key="3">
    <source>
        <dbReference type="Proteomes" id="UP000789941"/>
    </source>
</evidence>
<proteinExistence type="predicted"/>
<feature type="transmembrane region" description="Helical" evidence="1">
    <location>
        <begin position="126"/>
        <end position="153"/>
    </location>
</feature>
<keyword evidence="1" id="KW-0812">Transmembrane</keyword>
<comment type="caution">
    <text evidence="2">The sequence shown here is derived from an EMBL/GenBank/DDBJ whole genome shotgun (WGS) entry which is preliminary data.</text>
</comment>
<feature type="transmembrane region" description="Helical" evidence="1">
    <location>
        <begin position="6"/>
        <end position="28"/>
    </location>
</feature>
<gene>
    <name evidence="2" type="ORF">LFW2832_00850</name>
</gene>
<dbReference type="AlphaFoldDB" id="A0A5E4LWN9"/>
<feature type="transmembrane region" description="Helical" evidence="1">
    <location>
        <begin position="49"/>
        <end position="75"/>
    </location>
</feature>